<proteinExistence type="predicted"/>
<keyword evidence="1" id="KW-0812">Transmembrane</keyword>
<dbReference type="Pfam" id="PF14345">
    <property type="entry name" value="GDYXXLXY"/>
    <property type="match status" value="1"/>
</dbReference>
<dbReference type="Proteomes" id="UP000286947">
    <property type="component" value="Unassembled WGS sequence"/>
</dbReference>
<dbReference type="EMBL" id="PQSP01000010">
    <property type="protein sequence ID" value="RUS65624.1"/>
    <property type="molecule type" value="Genomic_DNA"/>
</dbReference>
<dbReference type="InterPro" id="IPR025513">
    <property type="entry name" value="DUF4401"/>
</dbReference>
<name>A0A433SAD8_9BURK</name>
<protein>
    <recommendedName>
        <fullName evidence="2">DUF4401 domain-containing protein</fullName>
    </recommendedName>
</protein>
<feature type="transmembrane region" description="Helical" evidence="1">
    <location>
        <begin position="41"/>
        <end position="67"/>
    </location>
</feature>
<evidence type="ECO:0000256" key="1">
    <source>
        <dbReference type="SAM" id="Phobius"/>
    </source>
</evidence>
<keyword evidence="4" id="KW-1185">Reference proteome</keyword>
<keyword evidence="1" id="KW-0472">Membrane</keyword>
<feature type="transmembrane region" description="Helical" evidence="1">
    <location>
        <begin position="263"/>
        <end position="283"/>
    </location>
</feature>
<feature type="transmembrane region" description="Helical" evidence="1">
    <location>
        <begin position="330"/>
        <end position="347"/>
    </location>
</feature>
<gene>
    <name evidence="3" type="ORF">CUZ56_02710</name>
</gene>
<dbReference type="InterPro" id="IPR025833">
    <property type="entry name" value="GDYXXLXY"/>
</dbReference>
<comment type="caution">
    <text evidence="3">The sequence shown here is derived from an EMBL/GenBank/DDBJ whole genome shotgun (WGS) entry which is preliminary data.</text>
</comment>
<dbReference type="OrthoDB" id="4868247at2"/>
<organism evidence="3 4">
    <name type="scientific">Saezia sanguinis</name>
    <dbReference type="NCBI Taxonomy" id="1965230"/>
    <lineage>
        <taxon>Bacteria</taxon>
        <taxon>Pseudomonadati</taxon>
        <taxon>Pseudomonadota</taxon>
        <taxon>Betaproteobacteria</taxon>
        <taxon>Burkholderiales</taxon>
        <taxon>Saeziaceae</taxon>
        <taxon>Saezia</taxon>
    </lineage>
</organism>
<reference evidence="3 4" key="1">
    <citation type="submission" date="2018-01" db="EMBL/GenBank/DDBJ databases">
        <title>Saezia sanguinis gen. nov., sp. nov., in the order Burkholderiales isolated from human blood.</title>
        <authorList>
            <person name="Medina-Pascual M.J."/>
            <person name="Valdezate S."/>
            <person name="Monzon S."/>
            <person name="Cuesta I."/>
            <person name="Carrasco G."/>
            <person name="Villalon P."/>
            <person name="Saez-Nieto J.A."/>
        </authorList>
    </citation>
    <scope>NUCLEOTIDE SEQUENCE [LARGE SCALE GENOMIC DNA]</scope>
    <source>
        <strain evidence="3 4">CNM695-12</strain>
    </source>
</reference>
<feature type="transmembrane region" description="Helical" evidence="1">
    <location>
        <begin position="359"/>
        <end position="377"/>
    </location>
</feature>
<feature type="transmembrane region" description="Helical" evidence="1">
    <location>
        <begin position="295"/>
        <end position="318"/>
    </location>
</feature>
<dbReference type="AlphaFoldDB" id="A0A433SAD8"/>
<dbReference type="Pfam" id="PF14351">
    <property type="entry name" value="DUF4401"/>
    <property type="match status" value="1"/>
</dbReference>
<evidence type="ECO:0000313" key="4">
    <source>
        <dbReference type="Proteomes" id="UP000286947"/>
    </source>
</evidence>
<feature type="transmembrane region" description="Helical" evidence="1">
    <location>
        <begin position="218"/>
        <end position="243"/>
    </location>
</feature>
<accession>A0A433SAD8</accession>
<feature type="transmembrane region" description="Helical" evidence="1">
    <location>
        <begin position="105"/>
        <end position="124"/>
    </location>
</feature>
<feature type="transmembrane region" description="Helical" evidence="1">
    <location>
        <begin position="74"/>
        <end position="93"/>
    </location>
</feature>
<feature type="domain" description="DUF4401" evidence="2">
    <location>
        <begin position="40"/>
        <end position="375"/>
    </location>
</feature>
<keyword evidence="1" id="KW-1133">Transmembrane helix</keyword>
<feature type="transmembrane region" description="Helical" evidence="1">
    <location>
        <begin position="181"/>
        <end position="198"/>
    </location>
</feature>
<feature type="transmembrane region" description="Helical" evidence="1">
    <location>
        <begin position="136"/>
        <end position="169"/>
    </location>
</feature>
<sequence>MMNTTAPKTSPAPSRWVTGLQQAIEQGIIGPSYSLEEHTPWSTMVLTFIGAFISSLLFIACFGLIAYELDLIDSSVFFFICGFLGTVSALVTLHSKSQRRLFAEYLLFILLVVGIGLITVGFLVDSPIREKQVPLLISILCGICTFALSINWGRAIGGFATAMWLYLYFQVFPGAIGFPQSYVAVLTLPLVAMVFIAAQQSIVRQGRWKLALHLEPILCGWVAATLIAVAISAGQAMFVGGFLPTSFGATSGKTAFGSLLVEYMRYPLTWISLATLPIAWWWSGMHWKVLQHGRVIALLLVVTVFSCISPLLAISLALGTMALATQRYRIAILAGIAALWIIGALYYNLHMTLAHKAAWLAITGLVLLVLAFAGKSLKQPAAQTPSPAAQSKTTPFPARPVVSMALLALAAVVAFGGINSSIWKQEQIRSADFQVLIPLAPVDPRSLMQGDYMVVNFEIGSALANAPEQARRYAYLDIGPDHVARLHREAREGEPRIELVYRSGRWTLPADAWFFQEGDGKRWEAAHYGIFTVTPDGQSALVNMATSDLQPIQ</sequence>
<feature type="transmembrane region" description="Helical" evidence="1">
    <location>
        <begin position="397"/>
        <end position="418"/>
    </location>
</feature>
<dbReference type="RefSeq" id="WP_126980877.1">
    <property type="nucleotide sequence ID" value="NZ_PQSP01000010.1"/>
</dbReference>
<evidence type="ECO:0000259" key="2">
    <source>
        <dbReference type="Pfam" id="PF14351"/>
    </source>
</evidence>
<evidence type="ECO:0000313" key="3">
    <source>
        <dbReference type="EMBL" id="RUS65624.1"/>
    </source>
</evidence>